<accession>A0AAW0GM70</accession>
<reference evidence="2 3" key="1">
    <citation type="submission" date="2022-09" db="EMBL/GenBank/DDBJ databases">
        <authorList>
            <person name="Palmer J.M."/>
        </authorList>
    </citation>
    <scope>NUCLEOTIDE SEQUENCE [LARGE SCALE GENOMIC DNA]</scope>
    <source>
        <strain evidence="2 3">DSM 7382</strain>
    </source>
</reference>
<proteinExistence type="predicted"/>
<evidence type="ECO:0000313" key="2">
    <source>
        <dbReference type="EMBL" id="KAK7691017.1"/>
    </source>
</evidence>
<keyword evidence="1" id="KW-0472">Membrane</keyword>
<comment type="caution">
    <text evidence="2">The sequence shown here is derived from an EMBL/GenBank/DDBJ whole genome shotgun (WGS) entry which is preliminary data.</text>
</comment>
<gene>
    <name evidence="2" type="ORF">QCA50_006120</name>
</gene>
<keyword evidence="3" id="KW-1185">Reference proteome</keyword>
<evidence type="ECO:0000256" key="1">
    <source>
        <dbReference type="SAM" id="Phobius"/>
    </source>
</evidence>
<dbReference type="AlphaFoldDB" id="A0AAW0GM70"/>
<sequence length="187" mass="20762">MNADGSQNTCPISAGSDTKSRCMLDAIGPSVVFRSITLTLVYLSMFGCSSFLSSSPHSSFLFGHILCILVEHFASIPCLTSLSVRLILSQWLYRYLKALRSSCLFLGNKLPFSSQYSSTFLKLQLSSFLTRIYAIISNITAFLFLGFYVYNSCVAIEPSLPFPLVLYFIVYVHYTTPSCPSRLPSPP</sequence>
<name>A0AAW0GM70_9APHY</name>
<protein>
    <submittedName>
        <fullName evidence="2">Uncharacterized protein</fullName>
    </submittedName>
</protein>
<dbReference type="EMBL" id="JASBNA010000006">
    <property type="protein sequence ID" value="KAK7691017.1"/>
    <property type="molecule type" value="Genomic_DNA"/>
</dbReference>
<feature type="transmembrane region" description="Helical" evidence="1">
    <location>
        <begin position="156"/>
        <end position="174"/>
    </location>
</feature>
<feature type="transmembrane region" description="Helical" evidence="1">
    <location>
        <begin position="132"/>
        <end position="150"/>
    </location>
</feature>
<dbReference type="Proteomes" id="UP001385951">
    <property type="component" value="Unassembled WGS sequence"/>
</dbReference>
<feature type="transmembrane region" description="Helical" evidence="1">
    <location>
        <begin position="31"/>
        <end position="54"/>
    </location>
</feature>
<keyword evidence="1" id="KW-1133">Transmembrane helix</keyword>
<organism evidence="2 3">
    <name type="scientific">Cerrena zonata</name>
    <dbReference type="NCBI Taxonomy" id="2478898"/>
    <lineage>
        <taxon>Eukaryota</taxon>
        <taxon>Fungi</taxon>
        <taxon>Dikarya</taxon>
        <taxon>Basidiomycota</taxon>
        <taxon>Agaricomycotina</taxon>
        <taxon>Agaricomycetes</taxon>
        <taxon>Polyporales</taxon>
        <taxon>Cerrenaceae</taxon>
        <taxon>Cerrena</taxon>
    </lineage>
</organism>
<keyword evidence="1" id="KW-0812">Transmembrane</keyword>
<evidence type="ECO:0000313" key="3">
    <source>
        <dbReference type="Proteomes" id="UP001385951"/>
    </source>
</evidence>